<keyword evidence="3" id="KW-1185">Reference proteome</keyword>
<accession>A0A8E2F074</accession>
<sequence length="82" mass="8770">MSTKASTDNNPQHKATFVKKESIEGRSIEGDVDHQAGDLSTYKSGEESAKRRDVVPSEARGSASSEEDSSTKGDGIRVEAQT</sequence>
<feature type="compositionally biased region" description="Basic and acidic residues" evidence="1">
    <location>
        <begin position="44"/>
        <end position="55"/>
    </location>
</feature>
<feature type="compositionally biased region" description="Basic and acidic residues" evidence="1">
    <location>
        <begin position="18"/>
        <end position="36"/>
    </location>
</feature>
<dbReference type="EMBL" id="KV749841">
    <property type="protein sequence ID" value="OCL07543.1"/>
    <property type="molecule type" value="Genomic_DNA"/>
</dbReference>
<name>A0A8E2F074_9PEZI</name>
<evidence type="ECO:0000313" key="2">
    <source>
        <dbReference type="EMBL" id="OCL07543.1"/>
    </source>
</evidence>
<evidence type="ECO:0000256" key="1">
    <source>
        <dbReference type="SAM" id="MobiDB-lite"/>
    </source>
</evidence>
<dbReference type="Proteomes" id="UP000250140">
    <property type="component" value="Unassembled WGS sequence"/>
</dbReference>
<reference evidence="2 3" key="1">
    <citation type="journal article" date="2016" name="Nat. Commun.">
        <title>Ectomycorrhizal ecology is imprinted in the genome of the dominant symbiotic fungus Cenococcum geophilum.</title>
        <authorList>
            <consortium name="DOE Joint Genome Institute"/>
            <person name="Peter M."/>
            <person name="Kohler A."/>
            <person name="Ohm R.A."/>
            <person name="Kuo A."/>
            <person name="Krutzmann J."/>
            <person name="Morin E."/>
            <person name="Arend M."/>
            <person name="Barry K.W."/>
            <person name="Binder M."/>
            <person name="Choi C."/>
            <person name="Clum A."/>
            <person name="Copeland A."/>
            <person name="Grisel N."/>
            <person name="Haridas S."/>
            <person name="Kipfer T."/>
            <person name="LaButti K."/>
            <person name="Lindquist E."/>
            <person name="Lipzen A."/>
            <person name="Maire R."/>
            <person name="Meier B."/>
            <person name="Mihaltcheva S."/>
            <person name="Molinier V."/>
            <person name="Murat C."/>
            <person name="Poggeler S."/>
            <person name="Quandt C.A."/>
            <person name="Sperisen C."/>
            <person name="Tritt A."/>
            <person name="Tisserant E."/>
            <person name="Crous P.W."/>
            <person name="Henrissat B."/>
            <person name="Nehls U."/>
            <person name="Egli S."/>
            <person name="Spatafora J.W."/>
            <person name="Grigoriev I.V."/>
            <person name="Martin F.M."/>
        </authorList>
    </citation>
    <scope>NUCLEOTIDE SEQUENCE [LARGE SCALE GENOMIC DNA]</scope>
    <source>
        <strain evidence="2 3">CBS 207.34</strain>
    </source>
</reference>
<gene>
    <name evidence="2" type="ORF">AOQ84DRAFT_389435</name>
</gene>
<feature type="compositionally biased region" description="Polar residues" evidence="1">
    <location>
        <begin position="1"/>
        <end position="13"/>
    </location>
</feature>
<dbReference type="AlphaFoldDB" id="A0A8E2F074"/>
<proteinExistence type="predicted"/>
<feature type="region of interest" description="Disordered" evidence="1">
    <location>
        <begin position="1"/>
        <end position="82"/>
    </location>
</feature>
<feature type="compositionally biased region" description="Basic and acidic residues" evidence="1">
    <location>
        <begin position="69"/>
        <end position="82"/>
    </location>
</feature>
<protein>
    <submittedName>
        <fullName evidence="2">Uncharacterized protein</fullName>
    </submittedName>
</protein>
<organism evidence="2 3">
    <name type="scientific">Glonium stellatum</name>
    <dbReference type="NCBI Taxonomy" id="574774"/>
    <lineage>
        <taxon>Eukaryota</taxon>
        <taxon>Fungi</taxon>
        <taxon>Dikarya</taxon>
        <taxon>Ascomycota</taxon>
        <taxon>Pezizomycotina</taxon>
        <taxon>Dothideomycetes</taxon>
        <taxon>Pleosporomycetidae</taxon>
        <taxon>Gloniales</taxon>
        <taxon>Gloniaceae</taxon>
        <taxon>Glonium</taxon>
    </lineage>
</organism>
<evidence type="ECO:0000313" key="3">
    <source>
        <dbReference type="Proteomes" id="UP000250140"/>
    </source>
</evidence>